<proteinExistence type="predicted"/>
<dbReference type="Pfam" id="PF00583">
    <property type="entry name" value="Acetyltransf_1"/>
    <property type="match status" value="1"/>
</dbReference>
<accession>A0ABP9AU67</accession>
<feature type="domain" description="N-acetyltransferase" evidence="1">
    <location>
        <begin position="23"/>
        <end position="211"/>
    </location>
</feature>
<name>A0ABP9AU67_9MICO</name>
<dbReference type="Gene3D" id="3.40.630.30">
    <property type="match status" value="1"/>
</dbReference>
<comment type="caution">
    <text evidence="2">The sequence shown here is derived from an EMBL/GenBank/DDBJ whole genome shotgun (WGS) entry which is preliminary data.</text>
</comment>
<gene>
    <name evidence="2" type="ORF">GCM10023351_34780</name>
</gene>
<sequence>MPRTGVHPASVGAAEYRRGMAEITMTPATTAQWNDVQSALTGGGDGRSCQCMWPVLSNADWRTTTVDERERMLRDEIDAGPPPGLVAYVDGAPAGWVRVGPRPTQQRLGRSRIVKTGTAEPLDDDSVWAVSCFSVRREHRRQGLVGELLQGAIRYARERGARVLEAYPIDVAAGKTSSNALFVGSLSTFQEAGFDLIAHPTETRAVVSLTL</sequence>
<protein>
    <submittedName>
        <fullName evidence="2">GNAT family N-acetyltransferase</fullName>
    </submittedName>
</protein>
<evidence type="ECO:0000259" key="1">
    <source>
        <dbReference type="PROSITE" id="PS51186"/>
    </source>
</evidence>
<dbReference type="InterPro" id="IPR016181">
    <property type="entry name" value="Acyl_CoA_acyltransferase"/>
</dbReference>
<reference evidence="3" key="1">
    <citation type="journal article" date="2019" name="Int. J. Syst. Evol. Microbiol.">
        <title>The Global Catalogue of Microorganisms (GCM) 10K type strain sequencing project: providing services to taxonomists for standard genome sequencing and annotation.</title>
        <authorList>
            <consortium name="The Broad Institute Genomics Platform"/>
            <consortium name="The Broad Institute Genome Sequencing Center for Infectious Disease"/>
            <person name="Wu L."/>
            <person name="Ma J."/>
        </authorList>
    </citation>
    <scope>NUCLEOTIDE SEQUENCE [LARGE SCALE GENOMIC DNA]</scope>
    <source>
        <strain evidence="3">JCM 18537</strain>
    </source>
</reference>
<dbReference type="InterPro" id="IPR000182">
    <property type="entry name" value="GNAT_dom"/>
</dbReference>
<dbReference type="PROSITE" id="PS51186">
    <property type="entry name" value="GNAT"/>
    <property type="match status" value="1"/>
</dbReference>
<evidence type="ECO:0000313" key="3">
    <source>
        <dbReference type="Proteomes" id="UP001501645"/>
    </source>
</evidence>
<dbReference type="Proteomes" id="UP001501645">
    <property type="component" value="Unassembled WGS sequence"/>
</dbReference>
<dbReference type="SUPFAM" id="SSF55729">
    <property type="entry name" value="Acyl-CoA N-acyltransferases (Nat)"/>
    <property type="match status" value="1"/>
</dbReference>
<evidence type="ECO:0000313" key="2">
    <source>
        <dbReference type="EMBL" id="GAA4786007.1"/>
    </source>
</evidence>
<dbReference type="CDD" id="cd04301">
    <property type="entry name" value="NAT_SF"/>
    <property type="match status" value="1"/>
</dbReference>
<keyword evidence="3" id="KW-1185">Reference proteome</keyword>
<dbReference type="EMBL" id="BAABKO010000008">
    <property type="protein sequence ID" value="GAA4786007.1"/>
    <property type="molecule type" value="Genomic_DNA"/>
</dbReference>
<organism evidence="2 3">
    <name type="scientific">Microbacterium gilvum</name>
    <dbReference type="NCBI Taxonomy" id="1336204"/>
    <lineage>
        <taxon>Bacteria</taxon>
        <taxon>Bacillati</taxon>
        <taxon>Actinomycetota</taxon>
        <taxon>Actinomycetes</taxon>
        <taxon>Micrococcales</taxon>
        <taxon>Microbacteriaceae</taxon>
        <taxon>Microbacterium</taxon>
    </lineage>
</organism>